<dbReference type="AlphaFoldDB" id="A0A6G7GMI8"/>
<reference evidence="1 2" key="1">
    <citation type="submission" date="2020-02" db="EMBL/GenBank/DDBJ databases">
        <title>Newly sequenced genome of strain CSTR1 showed variability in Candidatus Kuenenia stuttgartiensis genomes.</title>
        <authorList>
            <person name="Ding C."/>
            <person name="Adrian L."/>
        </authorList>
    </citation>
    <scope>NUCLEOTIDE SEQUENCE [LARGE SCALE GENOMIC DNA]</scope>
    <source>
        <strain evidence="1 2">CSTR1</strain>
    </source>
</reference>
<gene>
    <name evidence="1" type="ORF">KsCSTR_11540</name>
</gene>
<organism evidence="1 2">
    <name type="scientific">Kuenenia stuttgartiensis</name>
    <dbReference type="NCBI Taxonomy" id="174633"/>
    <lineage>
        <taxon>Bacteria</taxon>
        <taxon>Pseudomonadati</taxon>
        <taxon>Planctomycetota</taxon>
        <taxon>Candidatus Brocadiia</taxon>
        <taxon>Candidatus Brocadiales</taxon>
        <taxon>Candidatus Brocadiaceae</taxon>
        <taxon>Candidatus Kuenenia</taxon>
    </lineage>
</organism>
<evidence type="ECO:0000313" key="1">
    <source>
        <dbReference type="EMBL" id="QII10533.1"/>
    </source>
</evidence>
<evidence type="ECO:0000313" key="2">
    <source>
        <dbReference type="Proteomes" id="UP000501926"/>
    </source>
</evidence>
<protein>
    <submittedName>
        <fullName evidence="1">Uncharacterized protein</fullName>
    </submittedName>
</protein>
<proteinExistence type="predicted"/>
<dbReference type="Proteomes" id="UP000501926">
    <property type="component" value="Chromosome"/>
</dbReference>
<accession>A0A6G7GMI8</accession>
<dbReference type="EMBL" id="CP049055">
    <property type="protein sequence ID" value="QII10533.1"/>
    <property type="molecule type" value="Genomic_DNA"/>
</dbReference>
<sequence>MAPYAIYNQPSAVGKLQIEDWGLFSGLSDLGFYRLMYGSVL</sequence>
<name>A0A6G7GMI8_KUEST</name>